<gene>
    <name evidence="1" type="ORF">BECKTC1821F_GA0114240_10872</name>
</gene>
<dbReference type="AlphaFoldDB" id="A0A451AAV8"/>
<organism evidence="1">
    <name type="scientific">Candidatus Kentrum sp. TC</name>
    <dbReference type="NCBI Taxonomy" id="2126339"/>
    <lineage>
        <taxon>Bacteria</taxon>
        <taxon>Pseudomonadati</taxon>
        <taxon>Pseudomonadota</taxon>
        <taxon>Gammaproteobacteria</taxon>
        <taxon>Candidatus Kentrum</taxon>
    </lineage>
</organism>
<sequence>MLALRAKVEKGVGLGACADFLRDFIFPIPQELAYWHTGYTQANYVSPKKVFWTVYSRDCKNRVLTFKQVMSGFVTPNDGRWVLTLMV</sequence>
<protein>
    <submittedName>
        <fullName evidence="1">Uncharacterized protein</fullName>
    </submittedName>
</protein>
<dbReference type="EMBL" id="CAADFW010000087">
    <property type="protein sequence ID" value="VFK63172.1"/>
    <property type="molecule type" value="Genomic_DNA"/>
</dbReference>
<evidence type="ECO:0000313" key="1">
    <source>
        <dbReference type="EMBL" id="VFK63172.1"/>
    </source>
</evidence>
<proteinExistence type="predicted"/>
<accession>A0A451AAV8</accession>
<reference evidence="1" key="1">
    <citation type="submission" date="2019-02" db="EMBL/GenBank/DDBJ databases">
        <authorList>
            <person name="Gruber-Vodicka R. H."/>
            <person name="Seah K. B. B."/>
        </authorList>
    </citation>
    <scope>NUCLEOTIDE SEQUENCE</scope>
    <source>
        <strain evidence="1">BECK_BZ126</strain>
    </source>
</reference>
<name>A0A451AAV8_9GAMM</name>